<proteinExistence type="predicted"/>
<keyword evidence="9" id="KW-1185">Reference proteome</keyword>
<dbReference type="SUPFAM" id="SSF56524">
    <property type="entry name" value="Oxidoreductase molybdopterin-binding domain"/>
    <property type="match status" value="1"/>
</dbReference>
<dbReference type="PANTHER" id="PTHR19372">
    <property type="entry name" value="SULFITE REDUCTASE"/>
    <property type="match status" value="1"/>
</dbReference>
<reference evidence="8" key="1">
    <citation type="submission" date="2022-07" db="EMBL/GenBank/DDBJ databases">
        <title>Phylogenomic reconstructions and comparative analyses of Kickxellomycotina fungi.</title>
        <authorList>
            <person name="Reynolds N.K."/>
            <person name="Stajich J.E."/>
            <person name="Barry K."/>
            <person name="Grigoriev I.V."/>
            <person name="Crous P."/>
            <person name="Smith M.E."/>
        </authorList>
    </citation>
    <scope>NUCLEOTIDE SEQUENCE</scope>
    <source>
        <strain evidence="8">NBRC 100468</strain>
    </source>
</reference>
<keyword evidence="3" id="KW-0479">Metal-binding</keyword>
<dbReference type="InterPro" id="IPR036374">
    <property type="entry name" value="OxRdtase_Mopterin-bd_sf"/>
</dbReference>
<name>A0A9W7ZXJ8_9FUNG</name>
<dbReference type="FunFam" id="3.90.420.10:FF:000002">
    <property type="entry name" value="sulfite oxidase, mitochondrial"/>
    <property type="match status" value="1"/>
</dbReference>
<evidence type="ECO:0000256" key="1">
    <source>
        <dbReference type="ARBA" id="ARBA00001924"/>
    </source>
</evidence>
<protein>
    <recommendedName>
        <fullName evidence="10">Sulfite oxidase</fullName>
    </recommendedName>
</protein>
<dbReference type="Pfam" id="PF03404">
    <property type="entry name" value="Mo-co_dimer"/>
    <property type="match status" value="1"/>
</dbReference>
<feature type="region of interest" description="Disordered" evidence="5">
    <location>
        <begin position="1"/>
        <end position="24"/>
    </location>
</feature>
<dbReference type="GO" id="GO:0006790">
    <property type="term" value="P:sulfur compound metabolic process"/>
    <property type="evidence" value="ECO:0007669"/>
    <property type="project" value="TreeGrafter"/>
</dbReference>
<evidence type="ECO:0000256" key="5">
    <source>
        <dbReference type="SAM" id="MobiDB-lite"/>
    </source>
</evidence>
<comment type="cofactor">
    <cofactor evidence="1">
        <name>Mo-molybdopterin</name>
        <dbReference type="ChEBI" id="CHEBI:71302"/>
    </cofactor>
</comment>
<evidence type="ECO:0000259" key="7">
    <source>
        <dbReference type="Pfam" id="PF03404"/>
    </source>
</evidence>
<dbReference type="GO" id="GO:0020037">
    <property type="term" value="F:heme binding"/>
    <property type="evidence" value="ECO:0007669"/>
    <property type="project" value="TreeGrafter"/>
</dbReference>
<gene>
    <name evidence="8" type="ORF">H4219_004651</name>
</gene>
<dbReference type="OrthoDB" id="10051395at2759"/>
<dbReference type="EMBL" id="JANBPU010000182">
    <property type="protein sequence ID" value="KAJ1914743.1"/>
    <property type="molecule type" value="Genomic_DNA"/>
</dbReference>
<dbReference type="InterPro" id="IPR005066">
    <property type="entry name" value="MoCF_OxRdtse_dimer"/>
</dbReference>
<dbReference type="InterPro" id="IPR000572">
    <property type="entry name" value="OxRdtase_Mopterin-bd_dom"/>
</dbReference>
<feature type="domain" description="Oxidoreductase molybdopterin-binding" evidence="6">
    <location>
        <begin position="61"/>
        <end position="248"/>
    </location>
</feature>
<dbReference type="InterPro" id="IPR014756">
    <property type="entry name" value="Ig_E-set"/>
</dbReference>
<dbReference type="Gene3D" id="3.90.420.10">
    <property type="entry name" value="Oxidoreductase, molybdopterin-binding domain"/>
    <property type="match status" value="1"/>
</dbReference>
<evidence type="ECO:0008006" key="10">
    <source>
        <dbReference type="Google" id="ProtNLM"/>
    </source>
</evidence>
<dbReference type="SUPFAM" id="SSF81296">
    <property type="entry name" value="E set domains"/>
    <property type="match status" value="1"/>
</dbReference>
<evidence type="ECO:0000256" key="3">
    <source>
        <dbReference type="ARBA" id="ARBA00022723"/>
    </source>
</evidence>
<dbReference type="Pfam" id="PF00174">
    <property type="entry name" value="Oxidored_molyb"/>
    <property type="match status" value="1"/>
</dbReference>
<evidence type="ECO:0000256" key="2">
    <source>
        <dbReference type="ARBA" id="ARBA00022505"/>
    </source>
</evidence>
<dbReference type="InterPro" id="IPR008335">
    <property type="entry name" value="Mopterin_OxRdtase_euk"/>
</dbReference>
<evidence type="ECO:0000313" key="8">
    <source>
        <dbReference type="EMBL" id="KAJ1914743.1"/>
    </source>
</evidence>
<keyword evidence="2" id="KW-0500">Molybdenum</keyword>
<feature type="domain" description="Moybdenum cofactor oxidoreductase dimerisation" evidence="7">
    <location>
        <begin position="275"/>
        <end position="428"/>
    </location>
</feature>
<dbReference type="GO" id="GO:0043546">
    <property type="term" value="F:molybdopterin cofactor binding"/>
    <property type="evidence" value="ECO:0007669"/>
    <property type="project" value="TreeGrafter"/>
</dbReference>
<dbReference type="Gene3D" id="2.60.40.650">
    <property type="match status" value="1"/>
</dbReference>
<dbReference type="PRINTS" id="PR00407">
    <property type="entry name" value="EUMOPTERIN"/>
</dbReference>
<dbReference type="GO" id="GO:0030151">
    <property type="term" value="F:molybdenum ion binding"/>
    <property type="evidence" value="ECO:0007669"/>
    <property type="project" value="InterPro"/>
</dbReference>
<sequence>MPSIPAKGVKDNSNYEDEPHDERNYSDLIIRTQKPFNAEVKLDKLIKSYVTDTKTHFKRNHGAIPTIESDKYQLEVDIGDMGTSGKSRKQIISLEQIKNYPKVKVVAALQCAGNRRDGQAKVKPVNGVIWAAGTISNSQWEGARLRDILVSCGIPADLSNEYYAVPRHLVLEAYGLASDDECYGGSIPLAWAMDPRNDVLVAYNMNGQTMPRDHGYPCRLVVPGVIGARWVKWLRQVSVELEESSNYYQQRDYKILPPQAGKSNCDKYWKLFPALHEFNVQCVICSPQEGSVIAQNKPCTFKGYAVAGGGRPIDRVEISLDGGKTWNMAKLFGISGSSPELYSSLVNRDVCPESNTIPDSPSPVESGQKHWSWKLWTYTIDKVPVVFNNGTVEVISRAWDSSGNTQPMTTTWNYRGVMNNSCFKVSLKATPSSNL</sequence>
<dbReference type="PANTHER" id="PTHR19372:SF7">
    <property type="entry name" value="SULFITE OXIDASE, MITOCHONDRIAL"/>
    <property type="match status" value="1"/>
</dbReference>
<keyword evidence="4" id="KW-0560">Oxidoreductase</keyword>
<organism evidence="8 9">
    <name type="scientific">Mycoemilia scoparia</name>
    <dbReference type="NCBI Taxonomy" id="417184"/>
    <lineage>
        <taxon>Eukaryota</taxon>
        <taxon>Fungi</taxon>
        <taxon>Fungi incertae sedis</taxon>
        <taxon>Zoopagomycota</taxon>
        <taxon>Kickxellomycotina</taxon>
        <taxon>Kickxellomycetes</taxon>
        <taxon>Kickxellales</taxon>
        <taxon>Kickxellaceae</taxon>
        <taxon>Mycoemilia</taxon>
    </lineage>
</organism>
<dbReference type="GO" id="GO:0005739">
    <property type="term" value="C:mitochondrion"/>
    <property type="evidence" value="ECO:0007669"/>
    <property type="project" value="TreeGrafter"/>
</dbReference>
<dbReference type="AlphaFoldDB" id="A0A9W7ZXJ8"/>
<dbReference type="GO" id="GO:0008482">
    <property type="term" value="F:sulfite oxidase activity"/>
    <property type="evidence" value="ECO:0007669"/>
    <property type="project" value="TreeGrafter"/>
</dbReference>
<evidence type="ECO:0000259" key="6">
    <source>
        <dbReference type="Pfam" id="PF00174"/>
    </source>
</evidence>
<evidence type="ECO:0000313" key="9">
    <source>
        <dbReference type="Proteomes" id="UP001150538"/>
    </source>
</evidence>
<dbReference type="Proteomes" id="UP001150538">
    <property type="component" value="Unassembled WGS sequence"/>
</dbReference>
<evidence type="ECO:0000256" key="4">
    <source>
        <dbReference type="ARBA" id="ARBA00023002"/>
    </source>
</evidence>
<comment type="caution">
    <text evidence="8">The sequence shown here is derived from an EMBL/GenBank/DDBJ whole genome shotgun (WGS) entry which is preliminary data.</text>
</comment>
<accession>A0A9W7ZXJ8</accession>